<comment type="similarity">
    <text evidence="1 3">Belongs to the UDP-glycosyltransferase family.</text>
</comment>
<organism evidence="5">
    <name type="scientific">Sesamum calycinum</name>
    <dbReference type="NCBI Taxonomy" id="2727403"/>
    <lineage>
        <taxon>Eukaryota</taxon>
        <taxon>Viridiplantae</taxon>
        <taxon>Streptophyta</taxon>
        <taxon>Embryophyta</taxon>
        <taxon>Tracheophyta</taxon>
        <taxon>Spermatophyta</taxon>
        <taxon>Magnoliopsida</taxon>
        <taxon>eudicotyledons</taxon>
        <taxon>Gunneridae</taxon>
        <taxon>Pentapetalae</taxon>
        <taxon>asterids</taxon>
        <taxon>lamiids</taxon>
        <taxon>Lamiales</taxon>
        <taxon>Pedaliaceae</taxon>
        <taxon>Sesamum</taxon>
    </lineage>
</organism>
<name>A0AAW2QL06_9LAMI</name>
<dbReference type="SUPFAM" id="SSF53756">
    <property type="entry name" value="UDP-Glycosyltransferase/glycogen phosphorylase"/>
    <property type="match status" value="1"/>
</dbReference>
<dbReference type="PROSITE" id="PS00375">
    <property type="entry name" value="UDPGT"/>
    <property type="match status" value="1"/>
</dbReference>
<evidence type="ECO:0000313" key="5">
    <source>
        <dbReference type="EMBL" id="KAL0368518.1"/>
    </source>
</evidence>
<dbReference type="PANTHER" id="PTHR48047">
    <property type="entry name" value="GLYCOSYLTRANSFERASE"/>
    <property type="match status" value="1"/>
</dbReference>
<dbReference type="AlphaFoldDB" id="A0AAW2QL06"/>
<protein>
    <recommendedName>
        <fullName evidence="4">Glycosyltransferase</fullName>
        <ecNumber evidence="4">2.4.1.-</ecNumber>
    </recommendedName>
</protein>
<evidence type="ECO:0000256" key="2">
    <source>
        <dbReference type="ARBA" id="ARBA00022679"/>
    </source>
</evidence>
<comment type="caution">
    <text evidence="5">The sequence shown here is derived from an EMBL/GenBank/DDBJ whole genome shotgun (WGS) entry which is preliminary data.</text>
</comment>
<dbReference type="GO" id="GO:0035251">
    <property type="term" value="F:UDP-glucosyltransferase activity"/>
    <property type="evidence" value="ECO:0007669"/>
    <property type="project" value="TreeGrafter"/>
</dbReference>
<evidence type="ECO:0000256" key="3">
    <source>
        <dbReference type="RuleBase" id="RU003718"/>
    </source>
</evidence>
<keyword evidence="2 3" id="KW-0808">Transferase</keyword>
<dbReference type="Pfam" id="PF00201">
    <property type="entry name" value="UDPGT"/>
    <property type="match status" value="1"/>
</dbReference>
<reference evidence="5" key="1">
    <citation type="submission" date="2020-06" db="EMBL/GenBank/DDBJ databases">
        <authorList>
            <person name="Li T."/>
            <person name="Hu X."/>
            <person name="Zhang T."/>
            <person name="Song X."/>
            <person name="Zhang H."/>
            <person name="Dai N."/>
            <person name="Sheng W."/>
            <person name="Hou X."/>
            <person name="Wei L."/>
        </authorList>
    </citation>
    <scope>NUCLEOTIDE SEQUENCE</scope>
    <source>
        <strain evidence="5">KEN8</strain>
        <tissue evidence="5">Leaf</tissue>
    </source>
</reference>
<proteinExistence type="inferred from homology"/>
<gene>
    <name evidence="5" type="ORF">Scaly_1070700</name>
</gene>
<dbReference type="EMBL" id="JACGWM010000006">
    <property type="protein sequence ID" value="KAL0368518.1"/>
    <property type="molecule type" value="Genomic_DNA"/>
</dbReference>
<sequence length="493" mass="55229">MIISSPQRNNSKFPSMAEQLHFLLVPLMSHSHISPLTDFAKLLARQGVFVSIVTTPLNAIRYKGVIDDAKAQNLRIQMIPIEFPCQEAGLPDGCESVEALTSKKLARKFYRACELLIEGPLEQLIQELKPKPSCIVSSNAIPWTSKVAKKFNIPNYNFEPGSCFTLLCDHNIRAHLQESVVSDFEPFLVPDIPHEIEFTKPQLPGSTTAKDSDDSDHVNQVNQVRNSARAILMNSFEELEPWYLDGCRKIYGKVWCVGSFTLCKKEVSERSDRSNKAASIDGHHCLAWLDSMKPKSVIYACFGSLSRISLGQIKEIGLGLEAANFPFIWVIRKQDYSAEVEKWLAEDRLEERVRERGLIIRGWADQVLILSHPSVGGFLTHCGWNSTLEGVCAGVPMVTWPMCADQFYNERFIVNVLEIGVSVNNSGKSEDLVKWDKVKRAIEDLMDGGSEVGRMRRKRAEAVAKMASKAAEKGGSSYLNVTMLIHDVLEQVQ</sequence>
<reference evidence="5" key="2">
    <citation type="journal article" date="2024" name="Plant">
        <title>Genomic evolution and insights into agronomic trait innovations of Sesamum species.</title>
        <authorList>
            <person name="Miao H."/>
            <person name="Wang L."/>
            <person name="Qu L."/>
            <person name="Liu H."/>
            <person name="Sun Y."/>
            <person name="Le M."/>
            <person name="Wang Q."/>
            <person name="Wei S."/>
            <person name="Zheng Y."/>
            <person name="Lin W."/>
            <person name="Duan Y."/>
            <person name="Cao H."/>
            <person name="Xiong S."/>
            <person name="Wang X."/>
            <person name="Wei L."/>
            <person name="Li C."/>
            <person name="Ma Q."/>
            <person name="Ju M."/>
            <person name="Zhao R."/>
            <person name="Li G."/>
            <person name="Mu C."/>
            <person name="Tian Q."/>
            <person name="Mei H."/>
            <person name="Zhang T."/>
            <person name="Gao T."/>
            <person name="Zhang H."/>
        </authorList>
    </citation>
    <scope>NUCLEOTIDE SEQUENCE</scope>
    <source>
        <strain evidence="5">KEN8</strain>
    </source>
</reference>
<evidence type="ECO:0000256" key="4">
    <source>
        <dbReference type="RuleBase" id="RU362057"/>
    </source>
</evidence>
<dbReference type="Gene3D" id="3.40.50.2000">
    <property type="entry name" value="Glycogen Phosphorylase B"/>
    <property type="match status" value="2"/>
</dbReference>
<accession>A0AAW2QL06</accession>
<dbReference type="InterPro" id="IPR035595">
    <property type="entry name" value="UDP_glycos_trans_CS"/>
</dbReference>
<dbReference type="FunFam" id="3.40.50.2000:FF:000047">
    <property type="entry name" value="Glycosyltransferase"/>
    <property type="match status" value="1"/>
</dbReference>
<dbReference type="InterPro" id="IPR002213">
    <property type="entry name" value="UDP_glucos_trans"/>
</dbReference>
<dbReference type="CDD" id="cd03784">
    <property type="entry name" value="GT1_Gtf-like"/>
    <property type="match status" value="1"/>
</dbReference>
<evidence type="ECO:0000256" key="1">
    <source>
        <dbReference type="ARBA" id="ARBA00009995"/>
    </source>
</evidence>
<keyword evidence="3" id="KW-0328">Glycosyltransferase</keyword>
<dbReference type="EC" id="2.4.1.-" evidence="4"/>
<dbReference type="PANTHER" id="PTHR48047:SF182">
    <property type="entry name" value="GLYCOSYLTRANSFERASE"/>
    <property type="match status" value="1"/>
</dbReference>